<dbReference type="Proteomes" id="UP001163321">
    <property type="component" value="Chromosome 8"/>
</dbReference>
<protein>
    <submittedName>
        <fullName evidence="1">Uncharacterized protein</fullName>
    </submittedName>
</protein>
<evidence type="ECO:0000313" key="2">
    <source>
        <dbReference type="Proteomes" id="UP001163321"/>
    </source>
</evidence>
<organism evidence="1 2">
    <name type="scientific">Peronosclerospora sorghi</name>
    <dbReference type="NCBI Taxonomy" id="230839"/>
    <lineage>
        <taxon>Eukaryota</taxon>
        <taxon>Sar</taxon>
        <taxon>Stramenopiles</taxon>
        <taxon>Oomycota</taxon>
        <taxon>Peronosporomycetes</taxon>
        <taxon>Peronosporales</taxon>
        <taxon>Peronosporaceae</taxon>
        <taxon>Peronosclerospora</taxon>
    </lineage>
</organism>
<sequence length="268" mass="30772">MPLSQRWRHRVLQTMLLGSLLYMICTLGWISSRRTPSPEQIQAEAHARTVRNLPRGDVQRRNLTCIGWRATADCTPDGPRQVAQDLPCHAIVPSGTSGYCEVQDVDTSERFRVMRRTCSRYKDSSVFQCSDAPDFVQYRIDTLEAQGLNRLPSAAEVAVELQRMEKTRPDILETPREPDGMPDRIIWTHLLTFGKNRLCSEYRIEPFIAPPDFPRAQRCYGERDLARNVCFHVQLFADLPFAGLETHVRRFAFEAAQRSRGEHLVVTK</sequence>
<comment type="caution">
    <text evidence="1">The sequence shown here is derived from an EMBL/GenBank/DDBJ whole genome shotgun (WGS) entry which is preliminary data.</text>
</comment>
<gene>
    <name evidence="1" type="ORF">PsorP6_016266</name>
</gene>
<dbReference type="EMBL" id="CM047587">
    <property type="protein sequence ID" value="KAI9906644.1"/>
    <property type="molecule type" value="Genomic_DNA"/>
</dbReference>
<keyword evidence="2" id="KW-1185">Reference proteome</keyword>
<reference evidence="1 2" key="1">
    <citation type="journal article" date="2022" name="bioRxiv">
        <title>The genome of the oomycete Peronosclerospora sorghi, a cosmopolitan pathogen of maize and sorghum, is inflated with dispersed pseudogenes.</title>
        <authorList>
            <person name="Fletcher K."/>
            <person name="Martin F."/>
            <person name="Isakeit T."/>
            <person name="Cavanaugh K."/>
            <person name="Magill C."/>
            <person name="Michelmore R."/>
        </authorList>
    </citation>
    <scope>NUCLEOTIDE SEQUENCE [LARGE SCALE GENOMIC DNA]</scope>
    <source>
        <strain evidence="1">P6</strain>
    </source>
</reference>
<name>A0ACC0VJI1_9STRA</name>
<evidence type="ECO:0000313" key="1">
    <source>
        <dbReference type="EMBL" id="KAI9906644.1"/>
    </source>
</evidence>
<proteinExistence type="predicted"/>
<accession>A0ACC0VJI1</accession>